<dbReference type="Pfam" id="PF18887">
    <property type="entry name" value="MBG_3"/>
    <property type="match status" value="1"/>
</dbReference>
<dbReference type="OrthoDB" id="8901262at2"/>
<dbReference type="EMBL" id="CP012154">
    <property type="protein sequence ID" value="AKS41867.1"/>
    <property type="molecule type" value="Genomic_DNA"/>
</dbReference>
<sequence length="445" mass="47313">MRVCFGALVALVLVCPIGAEAQVTRYLIVGDSWAEEQWEDGSHERVFVDLGLSDIGVSGELTTTSGSTAADWVMPSNLERIDAAFAAHPHIDTVQLTVGGNDFLDAWNTGFDQGQFDQLIGWISQDVQIISDYILAQRPDVEIIYSLYDYPNFEDTRNGLIWTFACSGLWNDLGNPNPLELNTAAVAVIDAVDALADADPRISHVRHLGQAQNFFGLPGQPPGSIPAPGNINLPSPLDAMRTRFIGGGHDCFHFNADAYDVLIANLVAGYVDGRFLPGLSMSFDALVAEYDGSPKAVSVSTSPAASALVISYDGLLQAPTAVGSYGVIVTAPGWASAIEGVFEIVPGSQTIDFDPPSALFVDTAPLDLSAAASSGLPVELVLLSGPATLVGNTLTLDGQTGTLVLEARQPGDGNWQAAETQSRQILVLPREDALFEDRFEVLPQP</sequence>
<organism evidence="1 2">
    <name type="scientific">Wenzhouxiangella marina</name>
    <dbReference type="NCBI Taxonomy" id="1579979"/>
    <lineage>
        <taxon>Bacteria</taxon>
        <taxon>Pseudomonadati</taxon>
        <taxon>Pseudomonadota</taxon>
        <taxon>Gammaproteobacteria</taxon>
        <taxon>Chromatiales</taxon>
        <taxon>Wenzhouxiangellaceae</taxon>
        <taxon>Wenzhouxiangella</taxon>
    </lineage>
</organism>
<dbReference type="InterPro" id="IPR043772">
    <property type="entry name" value="MBG_3"/>
</dbReference>
<protein>
    <submittedName>
        <fullName evidence="1">Uncharacterized protein</fullName>
    </submittedName>
</protein>
<dbReference type="AlphaFoldDB" id="A0A0K0XW61"/>
<dbReference type="STRING" id="1579979.WM2015_1496"/>
<name>A0A0K0XW61_9GAMM</name>
<dbReference type="RefSeq" id="WP_049725474.1">
    <property type="nucleotide sequence ID" value="NZ_CP012154.1"/>
</dbReference>
<dbReference type="Gene3D" id="3.40.50.1110">
    <property type="entry name" value="SGNH hydrolase"/>
    <property type="match status" value="1"/>
</dbReference>
<keyword evidence="2" id="KW-1185">Reference proteome</keyword>
<evidence type="ECO:0000313" key="2">
    <source>
        <dbReference type="Proteomes" id="UP000066624"/>
    </source>
</evidence>
<reference evidence="1 2" key="1">
    <citation type="submission" date="2015-07" db="EMBL/GenBank/DDBJ databases">
        <authorList>
            <person name="Noorani M."/>
        </authorList>
    </citation>
    <scope>NUCLEOTIDE SEQUENCE [LARGE SCALE GENOMIC DNA]</scope>
    <source>
        <strain evidence="1 2">KCTC 42284</strain>
    </source>
</reference>
<proteinExistence type="predicted"/>
<dbReference type="SUPFAM" id="SSF52266">
    <property type="entry name" value="SGNH hydrolase"/>
    <property type="match status" value="1"/>
</dbReference>
<accession>A0A0K0XW61</accession>
<dbReference type="Proteomes" id="UP000066624">
    <property type="component" value="Chromosome"/>
</dbReference>
<dbReference type="GO" id="GO:0016788">
    <property type="term" value="F:hydrolase activity, acting on ester bonds"/>
    <property type="evidence" value="ECO:0007669"/>
    <property type="project" value="UniProtKB-ARBA"/>
</dbReference>
<dbReference type="InterPro" id="IPR036514">
    <property type="entry name" value="SGNH_hydro_sf"/>
</dbReference>
<dbReference type="KEGG" id="wma:WM2015_1496"/>
<gene>
    <name evidence="1" type="ORF">WM2015_1496</name>
</gene>
<evidence type="ECO:0000313" key="1">
    <source>
        <dbReference type="EMBL" id="AKS41867.1"/>
    </source>
</evidence>